<dbReference type="InterPro" id="IPR050833">
    <property type="entry name" value="Poly_Biosynth_Transport"/>
</dbReference>
<dbReference type="PANTHER" id="PTHR30250:SF11">
    <property type="entry name" value="O-ANTIGEN TRANSPORTER-RELATED"/>
    <property type="match status" value="1"/>
</dbReference>
<feature type="transmembrane region" description="Helical" evidence="6">
    <location>
        <begin position="56"/>
        <end position="78"/>
    </location>
</feature>
<evidence type="ECO:0000313" key="8">
    <source>
        <dbReference type="Proteomes" id="UP001200470"/>
    </source>
</evidence>
<name>A0ABS9CG76_9BACT</name>
<gene>
    <name evidence="7" type="ORF">I6E12_08225</name>
</gene>
<feature type="transmembrane region" description="Helical" evidence="6">
    <location>
        <begin position="307"/>
        <end position="330"/>
    </location>
</feature>
<evidence type="ECO:0000313" key="7">
    <source>
        <dbReference type="EMBL" id="MCF2564097.1"/>
    </source>
</evidence>
<evidence type="ECO:0000256" key="2">
    <source>
        <dbReference type="ARBA" id="ARBA00022475"/>
    </source>
</evidence>
<keyword evidence="4 6" id="KW-1133">Transmembrane helix</keyword>
<feature type="transmembrane region" description="Helical" evidence="6">
    <location>
        <begin position="227"/>
        <end position="255"/>
    </location>
</feature>
<feature type="transmembrane region" description="Helical" evidence="6">
    <location>
        <begin position="342"/>
        <end position="367"/>
    </location>
</feature>
<feature type="transmembrane region" description="Helical" evidence="6">
    <location>
        <begin position="400"/>
        <end position="422"/>
    </location>
</feature>
<keyword evidence="5 6" id="KW-0472">Membrane</keyword>
<comment type="subcellular location">
    <subcellularLocation>
        <location evidence="1">Cell membrane</location>
        <topology evidence="1">Multi-pass membrane protein</topology>
    </subcellularLocation>
</comment>
<comment type="caution">
    <text evidence="7">The sequence shown here is derived from an EMBL/GenBank/DDBJ whole genome shotgun (WGS) entry which is preliminary data.</text>
</comment>
<dbReference type="EMBL" id="JADYTN010000017">
    <property type="protein sequence ID" value="MCF2564097.1"/>
    <property type="molecule type" value="Genomic_DNA"/>
</dbReference>
<feature type="transmembrane region" description="Helical" evidence="6">
    <location>
        <begin position="275"/>
        <end position="295"/>
    </location>
</feature>
<keyword evidence="2" id="KW-1003">Cell membrane</keyword>
<evidence type="ECO:0000256" key="5">
    <source>
        <dbReference type="ARBA" id="ARBA00023136"/>
    </source>
</evidence>
<protein>
    <submittedName>
        <fullName evidence="7">Oligosaccharide flippase family protein</fullName>
    </submittedName>
</protein>
<dbReference type="RefSeq" id="WP_301638235.1">
    <property type="nucleotide sequence ID" value="NZ_JADYTN010000017.1"/>
</dbReference>
<keyword evidence="8" id="KW-1185">Reference proteome</keyword>
<feature type="transmembrane region" description="Helical" evidence="6">
    <location>
        <begin position="130"/>
        <end position="153"/>
    </location>
</feature>
<dbReference type="Pfam" id="PF01943">
    <property type="entry name" value="Polysacc_synt"/>
    <property type="match status" value="1"/>
</dbReference>
<reference evidence="7 8" key="1">
    <citation type="submission" date="2020-12" db="EMBL/GenBank/DDBJ databases">
        <title>Whole genome sequences of gut porcine anaerobes.</title>
        <authorList>
            <person name="Kubasova T."/>
            <person name="Jahodarova E."/>
            <person name="Rychlik I."/>
        </authorList>
    </citation>
    <scope>NUCLEOTIDE SEQUENCE [LARGE SCALE GENOMIC DNA]</scope>
    <source>
        <strain evidence="7 8">An925</strain>
    </source>
</reference>
<feature type="transmembrane region" description="Helical" evidence="6">
    <location>
        <begin position="188"/>
        <end position="206"/>
    </location>
</feature>
<sequence length="428" mass="45935">MNRTRLKSDIKRRMANGALWTFTGTAVGKLLVLLAGIGCARLLGKTQFGELGIVRSTIGMFIVFGAAGIGVTATRFIAQHRHTDSAQAASICAMSNRFALWFGMGIMVVMIGCSGLLANNILHSPQLQTALMLGGLMLLGSTLNGSLNGILAGMEDFRSIALCTLVGSVAEATLMTTGAWIYGLEGAVVGFGLGVAVLYIAYHFVVRRTLQHAGIATHGVAIRKKDWQLLLTYSLPAALSALMVTPVFWTIRAMLVRHDGYAELAVFEAADQWKIIIMFVPGAISQIALPILSSMTESQTFSHTLRLHIQLIAGIASLLALLIIVAAPVIMPLYGTDYTNHVTLSLLAVSVVFACVSNVIEMAIYSIGKMWTGFLFNVVWAVATCLLALWLLPLHWGSSALAMAVLLAYLLKTIVMGVYICFTPNSQP</sequence>
<dbReference type="Proteomes" id="UP001200470">
    <property type="component" value="Unassembled WGS sequence"/>
</dbReference>
<accession>A0ABS9CG76</accession>
<feature type="transmembrane region" description="Helical" evidence="6">
    <location>
        <begin position="98"/>
        <end position="118"/>
    </location>
</feature>
<feature type="transmembrane region" description="Helical" evidence="6">
    <location>
        <begin position="20"/>
        <end position="44"/>
    </location>
</feature>
<keyword evidence="3 6" id="KW-0812">Transmembrane</keyword>
<evidence type="ECO:0000256" key="1">
    <source>
        <dbReference type="ARBA" id="ARBA00004651"/>
    </source>
</evidence>
<dbReference type="PANTHER" id="PTHR30250">
    <property type="entry name" value="PST FAMILY PREDICTED COLANIC ACID TRANSPORTER"/>
    <property type="match status" value="1"/>
</dbReference>
<dbReference type="InterPro" id="IPR002797">
    <property type="entry name" value="Polysacc_synth"/>
</dbReference>
<feature type="transmembrane region" description="Helical" evidence="6">
    <location>
        <begin position="374"/>
        <end position="394"/>
    </location>
</feature>
<evidence type="ECO:0000256" key="4">
    <source>
        <dbReference type="ARBA" id="ARBA00022989"/>
    </source>
</evidence>
<proteinExistence type="predicted"/>
<evidence type="ECO:0000256" key="3">
    <source>
        <dbReference type="ARBA" id="ARBA00022692"/>
    </source>
</evidence>
<evidence type="ECO:0000256" key="6">
    <source>
        <dbReference type="SAM" id="Phobius"/>
    </source>
</evidence>
<organism evidence="7 8">
    <name type="scientific">Xylanibacter brevis</name>
    <dbReference type="NCBI Taxonomy" id="83231"/>
    <lineage>
        <taxon>Bacteria</taxon>
        <taxon>Pseudomonadati</taxon>
        <taxon>Bacteroidota</taxon>
        <taxon>Bacteroidia</taxon>
        <taxon>Bacteroidales</taxon>
        <taxon>Prevotellaceae</taxon>
        <taxon>Xylanibacter</taxon>
    </lineage>
</organism>
<feature type="transmembrane region" description="Helical" evidence="6">
    <location>
        <begin position="160"/>
        <end position="182"/>
    </location>
</feature>